<feature type="region of interest" description="Disordered" evidence="4">
    <location>
        <begin position="373"/>
        <end position="400"/>
    </location>
</feature>
<feature type="repeat" description="TPR" evidence="3">
    <location>
        <begin position="122"/>
        <end position="155"/>
    </location>
</feature>
<protein>
    <recommendedName>
        <fullName evidence="6">J domain-containing protein</fullName>
    </recommendedName>
</protein>
<dbReference type="SMART" id="SM00271">
    <property type="entry name" value="DnaJ"/>
    <property type="match status" value="1"/>
</dbReference>
<feature type="domain" description="J" evidence="6">
    <location>
        <begin position="307"/>
        <end position="377"/>
    </location>
</feature>
<evidence type="ECO:0000313" key="7">
    <source>
        <dbReference type="EnsemblProtists" id="EOD38319"/>
    </source>
</evidence>
<evidence type="ECO:0000256" key="1">
    <source>
        <dbReference type="ARBA" id="ARBA00022737"/>
    </source>
</evidence>
<dbReference type="STRING" id="2903.R1FXR1"/>
<feature type="chain" id="PRO_5044254625" description="J domain-containing protein" evidence="5">
    <location>
        <begin position="26"/>
        <end position="409"/>
    </location>
</feature>
<keyword evidence="1" id="KW-0677">Repeat</keyword>
<dbReference type="PRINTS" id="PR00625">
    <property type="entry name" value="JDOMAIN"/>
</dbReference>
<evidence type="ECO:0000256" key="3">
    <source>
        <dbReference type="PROSITE-ProRule" id="PRU00339"/>
    </source>
</evidence>
<feature type="signal peptide" evidence="5">
    <location>
        <begin position="1"/>
        <end position="25"/>
    </location>
</feature>
<dbReference type="InterPro" id="IPR019734">
    <property type="entry name" value="TPR_rpt"/>
</dbReference>
<evidence type="ECO:0000256" key="2">
    <source>
        <dbReference type="ARBA" id="ARBA00022803"/>
    </source>
</evidence>
<dbReference type="HOGENOM" id="CLU_673429_0_0_1"/>
<accession>A0A0D3KRD4</accession>
<name>A0A0D3KRD4_EMIH1</name>
<dbReference type="Gene3D" id="1.10.287.110">
    <property type="entry name" value="DnaJ domain"/>
    <property type="match status" value="1"/>
</dbReference>
<evidence type="ECO:0000313" key="8">
    <source>
        <dbReference type="Proteomes" id="UP000013827"/>
    </source>
</evidence>
<dbReference type="PANTHER" id="PTHR45188">
    <property type="entry name" value="DNAJ PROTEIN P58IPK HOMOLOG"/>
    <property type="match status" value="1"/>
</dbReference>
<organism evidence="7 8">
    <name type="scientific">Emiliania huxleyi (strain CCMP1516)</name>
    <dbReference type="NCBI Taxonomy" id="280463"/>
    <lineage>
        <taxon>Eukaryota</taxon>
        <taxon>Haptista</taxon>
        <taxon>Haptophyta</taxon>
        <taxon>Prymnesiophyceae</taxon>
        <taxon>Isochrysidales</taxon>
        <taxon>Noelaerhabdaceae</taxon>
        <taxon>Emiliania</taxon>
    </lineage>
</organism>
<dbReference type="InterPro" id="IPR011990">
    <property type="entry name" value="TPR-like_helical_dom_sf"/>
</dbReference>
<dbReference type="PROSITE" id="PS50076">
    <property type="entry name" value="DNAJ_2"/>
    <property type="match status" value="1"/>
</dbReference>
<proteinExistence type="predicted"/>
<dbReference type="InterPro" id="IPR018253">
    <property type="entry name" value="DnaJ_domain_CS"/>
</dbReference>
<keyword evidence="8" id="KW-1185">Reference proteome</keyword>
<dbReference type="SUPFAM" id="SSF46565">
    <property type="entry name" value="Chaperone J-domain"/>
    <property type="match status" value="1"/>
</dbReference>
<dbReference type="RefSeq" id="XP_005790748.1">
    <property type="nucleotide sequence ID" value="XM_005790691.1"/>
</dbReference>
<dbReference type="InterPro" id="IPR001623">
    <property type="entry name" value="DnaJ_domain"/>
</dbReference>
<dbReference type="InterPro" id="IPR036869">
    <property type="entry name" value="J_dom_sf"/>
</dbReference>
<dbReference type="Pfam" id="PF07719">
    <property type="entry name" value="TPR_2"/>
    <property type="match status" value="1"/>
</dbReference>
<reference evidence="7" key="2">
    <citation type="submission" date="2024-10" db="UniProtKB">
        <authorList>
            <consortium name="EnsemblProtists"/>
        </authorList>
    </citation>
    <scope>IDENTIFICATION</scope>
</reference>
<dbReference type="Proteomes" id="UP000013827">
    <property type="component" value="Unassembled WGS sequence"/>
</dbReference>
<dbReference type="AlphaFoldDB" id="A0A0D3KRD4"/>
<sequence>MTREICRSWRVPLVTLFAGLASADGDDGGEGKCMGWRQTAGCSPSGRREPARDRGCDVSIGQDWSGYCECAGGVRAAESTCTHESFTCEAKCREQWAWLREQRKKRAEQEKEVESASADDNLAKLYKRGKGFYVMGNTELALRHFREALKLDPEHGACKADYKQAKKLEKLLGKLEGVMGKEVEGKGRMKQLERDDQFEEARGLIEDSLALSPPAVYRASLYRDLCICCTKLRLKDESLSACKEHHALDSGSAASRTLLAEASLLAERYEDAIGIYRKLAEEDEHSKEAREGLQRAEKLLKRSREEDYYKVLNVSRSASPREIKRAYHKLAVEYHPDKNKDKADAEREAAEVKFKSVALAYEVLSDEDLRRKYDEGEDVSGNPGEQQQQEQQGGMWMNHGGQHVHVRFR</sequence>
<dbReference type="PROSITE" id="PS50005">
    <property type="entry name" value="TPR"/>
    <property type="match status" value="1"/>
</dbReference>
<dbReference type="EnsemblProtists" id="EOD38319">
    <property type="protein sequence ID" value="EOD38319"/>
    <property type="gene ID" value="EMIHUDRAFT_454697"/>
</dbReference>
<dbReference type="PROSITE" id="PS00636">
    <property type="entry name" value="DNAJ_1"/>
    <property type="match status" value="1"/>
</dbReference>
<dbReference type="Gene3D" id="1.25.40.10">
    <property type="entry name" value="Tetratricopeptide repeat domain"/>
    <property type="match status" value="1"/>
</dbReference>
<dbReference type="OMA" id="EATHEYN"/>
<keyword evidence="5" id="KW-0732">Signal</keyword>
<dbReference type="PANTHER" id="PTHR45188:SF2">
    <property type="entry name" value="DNAJ HOMOLOG SUBFAMILY C MEMBER 7"/>
    <property type="match status" value="1"/>
</dbReference>
<dbReference type="PaxDb" id="2903-EOD38319"/>
<dbReference type="InterPro" id="IPR013105">
    <property type="entry name" value="TPR_2"/>
</dbReference>
<dbReference type="SUPFAM" id="SSF48452">
    <property type="entry name" value="TPR-like"/>
    <property type="match status" value="1"/>
</dbReference>
<evidence type="ECO:0000256" key="5">
    <source>
        <dbReference type="SAM" id="SignalP"/>
    </source>
</evidence>
<dbReference type="KEGG" id="ehx:EMIHUDRAFT_454697"/>
<evidence type="ECO:0000256" key="4">
    <source>
        <dbReference type="SAM" id="MobiDB-lite"/>
    </source>
</evidence>
<dbReference type="GeneID" id="17283589"/>
<dbReference type="CDD" id="cd06257">
    <property type="entry name" value="DnaJ"/>
    <property type="match status" value="1"/>
</dbReference>
<feature type="compositionally biased region" description="Low complexity" evidence="4">
    <location>
        <begin position="384"/>
        <end position="394"/>
    </location>
</feature>
<dbReference type="eggNOG" id="KOG0624">
    <property type="taxonomic scope" value="Eukaryota"/>
</dbReference>
<reference evidence="8" key="1">
    <citation type="journal article" date="2013" name="Nature">
        <title>Pan genome of the phytoplankton Emiliania underpins its global distribution.</title>
        <authorList>
            <person name="Read B.A."/>
            <person name="Kegel J."/>
            <person name="Klute M.J."/>
            <person name="Kuo A."/>
            <person name="Lefebvre S.C."/>
            <person name="Maumus F."/>
            <person name="Mayer C."/>
            <person name="Miller J."/>
            <person name="Monier A."/>
            <person name="Salamov A."/>
            <person name="Young J."/>
            <person name="Aguilar M."/>
            <person name="Claverie J.M."/>
            <person name="Frickenhaus S."/>
            <person name="Gonzalez K."/>
            <person name="Herman E.K."/>
            <person name="Lin Y.C."/>
            <person name="Napier J."/>
            <person name="Ogata H."/>
            <person name="Sarno A.F."/>
            <person name="Shmutz J."/>
            <person name="Schroeder D."/>
            <person name="de Vargas C."/>
            <person name="Verret F."/>
            <person name="von Dassow P."/>
            <person name="Valentin K."/>
            <person name="Van de Peer Y."/>
            <person name="Wheeler G."/>
            <person name="Dacks J.B."/>
            <person name="Delwiche C.F."/>
            <person name="Dyhrman S.T."/>
            <person name="Glockner G."/>
            <person name="John U."/>
            <person name="Richards T."/>
            <person name="Worden A.Z."/>
            <person name="Zhang X."/>
            <person name="Grigoriev I.V."/>
            <person name="Allen A.E."/>
            <person name="Bidle K."/>
            <person name="Borodovsky M."/>
            <person name="Bowler C."/>
            <person name="Brownlee C."/>
            <person name="Cock J.M."/>
            <person name="Elias M."/>
            <person name="Gladyshev V.N."/>
            <person name="Groth M."/>
            <person name="Guda C."/>
            <person name="Hadaegh A."/>
            <person name="Iglesias-Rodriguez M.D."/>
            <person name="Jenkins J."/>
            <person name="Jones B.M."/>
            <person name="Lawson T."/>
            <person name="Leese F."/>
            <person name="Lindquist E."/>
            <person name="Lobanov A."/>
            <person name="Lomsadze A."/>
            <person name="Malik S.B."/>
            <person name="Marsh M.E."/>
            <person name="Mackinder L."/>
            <person name="Mock T."/>
            <person name="Mueller-Roeber B."/>
            <person name="Pagarete A."/>
            <person name="Parker M."/>
            <person name="Probert I."/>
            <person name="Quesneville H."/>
            <person name="Raines C."/>
            <person name="Rensing S.A."/>
            <person name="Riano-Pachon D.M."/>
            <person name="Richier S."/>
            <person name="Rokitta S."/>
            <person name="Shiraiwa Y."/>
            <person name="Soanes D.M."/>
            <person name="van der Giezen M."/>
            <person name="Wahlund T.M."/>
            <person name="Williams B."/>
            <person name="Wilson W."/>
            <person name="Wolfe G."/>
            <person name="Wurch L.L."/>
        </authorList>
    </citation>
    <scope>NUCLEOTIDE SEQUENCE</scope>
</reference>
<evidence type="ECO:0000259" key="6">
    <source>
        <dbReference type="PROSITE" id="PS50076"/>
    </source>
</evidence>
<keyword evidence="2 3" id="KW-0802">TPR repeat</keyword>
<dbReference type="Pfam" id="PF00226">
    <property type="entry name" value="DnaJ"/>
    <property type="match status" value="1"/>
</dbReference>
<dbReference type="SMART" id="SM00028">
    <property type="entry name" value="TPR"/>
    <property type="match status" value="3"/>
</dbReference>